<organism evidence="11 12">
    <name type="scientific">[Bacillus] enclensis</name>
    <dbReference type="NCBI Taxonomy" id="1402860"/>
    <lineage>
        <taxon>Bacteria</taxon>
        <taxon>Bacillati</taxon>
        <taxon>Bacillota</taxon>
        <taxon>Bacilli</taxon>
        <taxon>Bacillales</taxon>
        <taxon>Bacillaceae</taxon>
        <taxon>Rossellomorea</taxon>
    </lineage>
</organism>
<dbReference type="AlphaFoldDB" id="A0A1C4CLS9"/>
<comment type="pathway">
    <text evidence="1 9">Amino-acid biosynthesis; L-arginine biosynthesis; N(2)-acetyl-L-ornithine from L-glutamate: step 2/4.</text>
</comment>
<evidence type="ECO:0000256" key="9">
    <source>
        <dbReference type="HAMAP-Rule" id="MF_00082"/>
    </source>
</evidence>
<keyword evidence="5 9" id="KW-0547">Nucleotide-binding</keyword>
<feature type="domain" description="Aspartate/glutamate/uridylate kinase" evidence="10">
    <location>
        <begin position="14"/>
        <end position="242"/>
    </location>
</feature>
<dbReference type="PIRSF" id="PIRSF000728">
    <property type="entry name" value="NAGK"/>
    <property type="match status" value="1"/>
</dbReference>
<dbReference type="PANTHER" id="PTHR23342">
    <property type="entry name" value="N-ACETYLGLUTAMATE SYNTHASE"/>
    <property type="match status" value="1"/>
</dbReference>
<keyword evidence="12" id="KW-1185">Reference proteome</keyword>
<dbReference type="CDD" id="cd04238">
    <property type="entry name" value="AAK_NAGK-like"/>
    <property type="match status" value="1"/>
</dbReference>
<feature type="binding site" evidence="9">
    <location>
        <begin position="50"/>
        <end position="51"/>
    </location>
    <ligand>
        <name>substrate</name>
    </ligand>
</feature>
<dbReference type="GO" id="GO:0003991">
    <property type="term" value="F:acetylglutamate kinase activity"/>
    <property type="evidence" value="ECO:0007669"/>
    <property type="project" value="UniProtKB-UniRule"/>
</dbReference>
<dbReference type="Proteomes" id="UP000181997">
    <property type="component" value="Unassembled WGS sequence"/>
</dbReference>
<name>A0A1C4CLS9_9BACI</name>
<dbReference type="InterPro" id="IPR037528">
    <property type="entry name" value="ArgB"/>
</dbReference>
<keyword evidence="3 9" id="KW-0028">Amino-acid biosynthesis</keyword>
<reference evidence="12" key="1">
    <citation type="submission" date="2016-08" db="EMBL/GenBank/DDBJ databases">
        <authorList>
            <person name="Varghese N."/>
            <person name="Submissions Spin"/>
        </authorList>
    </citation>
    <scope>NUCLEOTIDE SEQUENCE [LARGE SCALE GENOMIC DNA]</scope>
    <source>
        <strain evidence="12">SGD-1123</strain>
    </source>
</reference>
<dbReference type="UniPathway" id="UPA00068">
    <property type="reaction ID" value="UER00107"/>
</dbReference>
<feature type="binding site" evidence="9">
    <location>
        <position position="165"/>
    </location>
    <ligand>
        <name>substrate</name>
    </ligand>
</feature>
<protein>
    <recommendedName>
        <fullName evidence="9">Acetylglutamate kinase</fullName>
        <ecNumber evidence="9">2.7.2.8</ecNumber>
    </recommendedName>
    <alternativeName>
        <fullName evidence="9">N-acetyl-L-glutamate 5-phosphotransferase</fullName>
    </alternativeName>
    <alternativeName>
        <fullName evidence="9">NAG kinase</fullName>
        <shortName evidence="9">NAGK</shortName>
    </alternativeName>
</protein>
<dbReference type="EMBL" id="FMAU01000003">
    <property type="protein sequence ID" value="SCC20051.1"/>
    <property type="molecule type" value="Genomic_DNA"/>
</dbReference>
<feature type="site" description="Transition state stabilizer" evidence="9">
    <location>
        <position position="18"/>
    </location>
</feature>
<evidence type="ECO:0000259" key="10">
    <source>
        <dbReference type="Pfam" id="PF00696"/>
    </source>
</evidence>
<dbReference type="Gene3D" id="3.40.1160.10">
    <property type="entry name" value="Acetylglutamate kinase-like"/>
    <property type="match status" value="1"/>
</dbReference>
<dbReference type="InterPro" id="IPR004662">
    <property type="entry name" value="AcgluKinase_fam"/>
</dbReference>
<keyword evidence="9" id="KW-0963">Cytoplasm</keyword>
<dbReference type="EC" id="2.7.2.8" evidence="9"/>
<evidence type="ECO:0000313" key="11">
    <source>
        <dbReference type="EMBL" id="SCC20051.1"/>
    </source>
</evidence>
<proteinExistence type="inferred from homology"/>
<comment type="catalytic activity">
    <reaction evidence="8 9">
        <text>N-acetyl-L-glutamate + ATP = N-acetyl-L-glutamyl 5-phosphate + ADP</text>
        <dbReference type="Rhea" id="RHEA:14629"/>
        <dbReference type="ChEBI" id="CHEBI:30616"/>
        <dbReference type="ChEBI" id="CHEBI:44337"/>
        <dbReference type="ChEBI" id="CHEBI:57936"/>
        <dbReference type="ChEBI" id="CHEBI:456216"/>
        <dbReference type="EC" id="2.7.2.8"/>
    </reaction>
</comment>
<sequence>MTMSKSMPATGRETLVIKLGGSILYRLSPQFFMSLADLMKEYNAVIVHGGGPEITYMLNRLNIETTFINGQRKTTAKVLEVAEMMLKGKVNGHLTGTLNGHGLNAVGLCGYDADLLTASLIDRESLGLVGDIEEVNTALLTVLISEGYLPVIAPLALTKDGTKVNVNADLAAAAIAKAAGAEKLLYVTDVPGILHEGKLIPDTTAEEIEGLIADGVISGGMIPKVKSALSALSRHLKEVMITGGQQAIFKDGSILGTKIKGKGGVAAS</sequence>
<comment type="function">
    <text evidence="9">Catalyzes the ATP-dependent phosphorylation of N-acetyl-L-glutamate.</text>
</comment>
<feature type="binding site" evidence="9">
    <location>
        <position position="72"/>
    </location>
    <ligand>
        <name>substrate</name>
    </ligand>
</feature>
<dbReference type="FunFam" id="3.40.1160.10:FF:000004">
    <property type="entry name" value="Acetylglutamate kinase"/>
    <property type="match status" value="1"/>
</dbReference>
<dbReference type="Pfam" id="PF00696">
    <property type="entry name" value="AA_kinase"/>
    <property type="match status" value="1"/>
</dbReference>
<comment type="subcellular location">
    <subcellularLocation>
        <location evidence="9">Cytoplasm</location>
    </subcellularLocation>
</comment>
<dbReference type="RefSeq" id="WP_141687729.1">
    <property type="nucleotide sequence ID" value="NZ_FMAU01000003.1"/>
</dbReference>
<dbReference type="GO" id="GO:0042450">
    <property type="term" value="P:L-arginine biosynthetic process via ornithine"/>
    <property type="evidence" value="ECO:0007669"/>
    <property type="project" value="UniProtKB-UniRule"/>
</dbReference>
<evidence type="ECO:0000256" key="1">
    <source>
        <dbReference type="ARBA" id="ARBA00004828"/>
    </source>
</evidence>
<dbReference type="PANTHER" id="PTHR23342:SF0">
    <property type="entry name" value="N-ACETYLGLUTAMATE SYNTHASE, MITOCHONDRIAL"/>
    <property type="match status" value="1"/>
</dbReference>
<accession>A0A1C4CLS9</accession>
<evidence type="ECO:0000256" key="4">
    <source>
        <dbReference type="ARBA" id="ARBA00022679"/>
    </source>
</evidence>
<dbReference type="GO" id="GO:0005524">
    <property type="term" value="F:ATP binding"/>
    <property type="evidence" value="ECO:0007669"/>
    <property type="project" value="UniProtKB-UniRule"/>
</dbReference>
<dbReference type="InterPro" id="IPR036393">
    <property type="entry name" value="AceGlu_kinase-like_sf"/>
</dbReference>
<evidence type="ECO:0000256" key="6">
    <source>
        <dbReference type="ARBA" id="ARBA00022777"/>
    </source>
</evidence>
<dbReference type="NCBIfam" id="TIGR00761">
    <property type="entry name" value="argB"/>
    <property type="match status" value="1"/>
</dbReference>
<dbReference type="OrthoDB" id="9803155at2"/>
<keyword evidence="4 9" id="KW-0808">Transferase</keyword>
<dbReference type="GO" id="GO:0005737">
    <property type="term" value="C:cytoplasm"/>
    <property type="evidence" value="ECO:0007669"/>
    <property type="project" value="UniProtKB-SubCell"/>
</dbReference>
<dbReference type="InterPro" id="IPR001048">
    <property type="entry name" value="Asp/Glu/Uridylate_kinase"/>
</dbReference>
<evidence type="ECO:0000256" key="7">
    <source>
        <dbReference type="ARBA" id="ARBA00022840"/>
    </source>
</evidence>
<dbReference type="SUPFAM" id="SSF53633">
    <property type="entry name" value="Carbamate kinase-like"/>
    <property type="match status" value="1"/>
</dbReference>
<comment type="similarity">
    <text evidence="9">Belongs to the acetylglutamate kinase family. ArgB subfamily.</text>
</comment>
<evidence type="ECO:0000256" key="5">
    <source>
        <dbReference type="ARBA" id="ARBA00022741"/>
    </source>
</evidence>
<dbReference type="HAMAP" id="MF_00082">
    <property type="entry name" value="ArgB"/>
    <property type="match status" value="1"/>
</dbReference>
<keyword evidence="6 9" id="KW-0418">Kinase</keyword>
<feature type="site" description="Transition state stabilizer" evidence="9">
    <location>
        <position position="224"/>
    </location>
</feature>
<keyword evidence="7 9" id="KW-0067">ATP-binding</keyword>
<evidence type="ECO:0000256" key="2">
    <source>
        <dbReference type="ARBA" id="ARBA00022571"/>
    </source>
</evidence>
<gene>
    <name evidence="9" type="primary">argB</name>
    <name evidence="11" type="ORF">GA0061094_3105</name>
</gene>
<keyword evidence="2 9" id="KW-0055">Arginine biosynthesis</keyword>
<evidence type="ECO:0000313" key="12">
    <source>
        <dbReference type="Proteomes" id="UP000181997"/>
    </source>
</evidence>
<evidence type="ECO:0000256" key="8">
    <source>
        <dbReference type="ARBA" id="ARBA00048141"/>
    </source>
</evidence>
<evidence type="ECO:0000256" key="3">
    <source>
        <dbReference type="ARBA" id="ARBA00022605"/>
    </source>
</evidence>